<dbReference type="InterPro" id="IPR057670">
    <property type="entry name" value="SH3_retrovirus"/>
</dbReference>
<dbReference type="AlphaFoldDB" id="A0A1J6ITD3"/>
<evidence type="ECO:0000259" key="1">
    <source>
        <dbReference type="Pfam" id="PF25597"/>
    </source>
</evidence>
<dbReference type="Proteomes" id="UP000187609">
    <property type="component" value="Unassembled WGS sequence"/>
</dbReference>
<protein>
    <recommendedName>
        <fullName evidence="1">Retroviral polymerase SH3-like domain-containing protein</fullName>
    </recommendedName>
</protein>
<comment type="caution">
    <text evidence="2">The sequence shown here is derived from an EMBL/GenBank/DDBJ whole genome shotgun (WGS) entry which is preliminary data.</text>
</comment>
<feature type="domain" description="Retroviral polymerase SH3-like" evidence="1">
    <location>
        <begin position="110"/>
        <end position="147"/>
    </location>
</feature>
<accession>A0A1J6ITD3</accession>
<name>A0A1J6ITD3_NICAT</name>
<keyword evidence="3" id="KW-1185">Reference proteome</keyword>
<evidence type="ECO:0000313" key="3">
    <source>
        <dbReference type="Proteomes" id="UP000187609"/>
    </source>
</evidence>
<sequence length="280" mass="31214">MERQKLLQFLMGLNESYEQARSQLLMMVHVPTVNKAYSMLMERESQRNMTNTISAADNADITALMMAKGGPYFTPELYSQILKLLKHDNTGESSANMAGIDEVSANMAVVMMGYSESTKGYILYDLDAHTFFINRDVIFKETLFPFKFKKGRPSPLFSDGGLSCPILPDHNLDDMEGEIGLDDLEISQLDNDTSPVQSARADPEADIPIIADVPLTSELSTEAVMEDSFVIESAHEEACLPDAMPSTESTELRRLVRTKRAPVSSLVRKWHLSFSCIITV</sequence>
<dbReference type="Pfam" id="PF25597">
    <property type="entry name" value="SH3_retrovirus"/>
    <property type="match status" value="1"/>
</dbReference>
<dbReference type="Gramene" id="OIS98408">
    <property type="protein sequence ID" value="OIS98408"/>
    <property type="gene ID" value="A4A49_01311"/>
</dbReference>
<organism evidence="2 3">
    <name type="scientific">Nicotiana attenuata</name>
    <name type="common">Coyote tobacco</name>
    <dbReference type="NCBI Taxonomy" id="49451"/>
    <lineage>
        <taxon>Eukaryota</taxon>
        <taxon>Viridiplantae</taxon>
        <taxon>Streptophyta</taxon>
        <taxon>Embryophyta</taxon>
        <taxon>Tracheophyta</taxon>
        <taxon>Spermatophyta</taxon>
        <taxon>Magnoliopsida</taxon>
        <taxon>eudicotyledons</taxon>
        <taxon>Gunneridae</taxon>
        <taxon>Pentapetalae</taxon>
        <taxon>asterids</taxon>
        <taxon>lamiids</taxon>
        <taxon>Solanales</taxon>
        <taxon>Solanaceae</taxon>
        <taxon>Nicotianoideae</taxon>
        <taxon>Nicotianeae</taxon>
        <taxon>Nicotiana</taxon>
    </lineage>
</organism>
<proteinExistence type="predicted"/>
<gene>
    <name evidence="2" type="ORF">A4A49_01311</name>
</gene>
<reference evidence="2" key="1">
    <citation type="submission" date="2016-11" db="EMBL/GenBank/DDBJ databases">
        <title>The genome of Nicotiana attenuata.</title>
        <authorList>
            <person name="Xu S."/>
            <person name="Brockmoeller T."/>
            <person name="Gaquerel E."/>
            <person name="Navarro A."/>
            <person name="Kuhl H."/>
            <person name="Gase K."/>
            <person name="Ling Z."/>
            <person name="Zhou W."/>
            <person name="Kreitzer C."/>
            <person name="Stanke M."/>
            <person name="Tang H."/>
            <person name="Lyons E."/>
            <person name="Pandey P."/>
            <person name="Pandey S.P."/>
            <person name="Timmermann B."/>
            <person name="Baldwin I.T."/>
        </authorList>
    </citation>
    <scope>NUCLEOTIDE SEQUENCE [LARGE SCALE GENOMIC DNA]</scope>
    <source>
        <strain evidence="2">UT</strain>
    </source>
</reference>
<dbReference type="EMBL" id="MJEQ01037191">
    <property type="protein sequence ID" value="OIS98408.1"/>
    <property type="molecule type" value="Genomic_DNA"/>
</dbReference>
<evidence type="ECO:0000313" key="2">
    <source>
        <dbReference type="EMBL" id="OIS98408.1"/>
    </source>
</evidence>
<dbReference type="PANTHER" id="PTHR34222:SF82">
    <property type="entry name" value="CCHC-TYPE DOMAIN-CONTAINING PROTEIN"/>
    <property type="match status" value="1"/>
</dbReference>
<dbReference type="PANTHER" id="PTHR34222">
    <property type="entry name" value="GAG_PRE-INTEGRS DOMAIN-CONTAINING PROTEIN"/>
    <property type="match status" value="1"/>
</dbReference>